<dbReference type="AlphaFoldDB" id="A0A3Q0JCZ0"/>
<evidence type="ECO:0000313" key="3">
    <source>
        <dbReference type="RefSeq" id="XP_026684595.1"/>
    </source>
</evidence>
<sequence>MKLYTLTGLYNASPTCNMKSENLIEEVWKFPVLYDHFFSIRLSGMSLGDCEGASPDTRWLNRLIYVLWSVFYVSLLTNLTIVLTQSARGQRDLGGAEVFQQCFEVLVAIIVFIDLRVFLSRVHPLLGHMQRMFDKSYPDIQAKCQTAERRIVIYMSGFGKSINLIDEVNLYCRNSVRFQSMAWALTM</sequence>
<protein>
    <submittedName>
        <fullName evidence="3">Uncharacterized protein LOC113470396</fullName>
    </submittedName>
</protein>
<name>A0A3Q0JCZ0_DIACI</name>
<dbReference type="GeneID" id="113470396"/>
<keyword evidence="2" id="KW-1185">Reference proteome</keyword>
<reference evidence="3" key="1">
    <citation type="submission" date="2025-08" db="UniProtKB">
        <authorList>
            <consortium name="RefSeq"/>
        </authorList>
    </citation>
    <scope>IDENTIFICATION</scope>
</reference>
<dbReference type="PaxDb" id="121845-A0A3Q0JCZ0"/>
<dbReference type="KEGG" id="dci:113470396"/>
<proteinExistence type="predicted"/>
<keyword evidence="1" id="KW-0812">Transmembrane</keyword>
<keyword evidence="1" id="KW-0472">Membrane</keyword>
<feature type="transmembrane region" description="Helical" evidence="1">
    <location>
        <begin position="63"/>
        <end position="86"/>
    </location>
</feature>
<dbReference type="Proteomes" id="UP000079169">
    <property type="component" value="Unplaced"/>
</dbReference>
<dbReference type="RefSeq" id="XP_026684595.1">
    <property type="nucleotide sequence ID" value="XM_026828794.1"/>
</dbReference>
<keyword evidence="1" id="KW-1133">Transmembrane helix</keyword>
<evidence type="ECO:0000313" key="2">
    <source>
        <dbReference type="Proteomes" id="UP000079169"/>
    </source>
</evidence>
<gene>
    <name evidence="3" type="primary">LOC113470396</name>
</gene>
<feature type="transmembrane region" description="Helical" evidence="1">
    <location>
        <begin position="98"/>
        <end position="119"/>
    </location>
</feature>
<evidence type="ECO:0000256" key="1">
    <source>
        <dbReference type="SAM" id="Phobius"/>
    </source>
</evidence>
<accession>A0A3Q0JCZ0</accession>
<organism evidence="2 3">
    <name type="scientific">Diaphorina citri</name>
    <name type="common">Asian citrus psyllid</name>
    <dbReference type="NCBI Taxonomy" id="121845"/>
    <lineage>
        <taxon>Eukaryota</taxon>
        <taxon>Metazoa</taxon>
        <taxon>Ecdysozoa</taxon>
        <taxon>Arthropoda</taxon>
        <taxon>Hexapoda</taxon>
        <taxon>Insecta</taxon>
        <taxon>Pterygota</taxon>
        <taxon>Neoptera</taxon>
        <taxon>Paraneoptera</taxon>
        <taxon>Hemiptera</taxon>
        <taxon>Sternorrhyncha</taxon>
        <taxon>Psylloidea</taxon>
        <taxon>Psyllidae</taxon>
        <taxon>Diaphorininae</taxon>
        <taxon>Diaphorina</taxon>
    </lineage>
</organism>